<dbReference type="InParanoid" id="A0A1J7IBG7"/>
<dbReference type="Proteomes" id="UP000182658">
    <property type="component" value="Unassembled WGS sequence"/>
</dbReference>
<feature type="region of interest" description="Disordered" evidence="1">
    <location>
        <begin position="109"/>
        <end position="136"/>
    </location>
</feature>
<evidence type="ECO:0000256" key="2">
    <source>
        <dbReference type="SAM" id="SignalP"/>
    </source>
</evidence>
<evidence type="ECO:0000313" key="4">
    <source>
        <dbReference type="Proteomes" id="UP000182658"/>
    </source>
</evidence>
<feature type="chain" id="PRO_5013085929" description="LysM domain-containing protein" evidence="2">
    <location>
        <begin position="20"/>
        <end position="227"/>
    </location>
</feature>
<sequence length="227" mass="24182">MKILLIVSAVLSNALITKAERFSYTPLPIQSGFPSSCTDFAMAYPGDTCESFAIKHHLAFFQFLAFNPQIGGPSGCPQNVAAWNWYCIGPNSGTRQPAPPKTTLLTTTVPYSAPPASTNPPPPPKTTTAKPLSAATQAPPPTAVASCQINDCFRAFKQAPPGLVRSSQSSWCTSILNANPPITEPSYTDFPDIPNLPAMQCAKLSMPAAPVMSSYCSCYTQGQMDMV</sequence>
<feature type="compositionally biased region" description="Low complexity" evidence="1">
    <location>
        <begin position="126"/>
        <end position="136"/>
    </location>
</feature>
<feature type="signal peptide" evidence="2">
    <location>
        <begin position="1"/>
        <end position="19"/>
    </location>
</feature>
<proteinExistence type="predicted"/>
<dbReference type="Gene3D" id="3.10.350.10">
    <property type="entry name" value="LysM domain"/>
    <property type="match status" value="1"/>
</dbReference>
<accession>A0A1J7IBG7</accession>
<name>A0A1J7IBG7_9PEZI</name>
<dbReference type="EMBL" id="KV875102">
    <property type="protein sequence ID" value="OIW25023.1"/>
    <property type="molecule type" value="Genomic_DNA"/>
</dbReference>
<protein>
    <recommendedName>
        <fullName evidence="5">LysM domain-containing protein</fullName>
    </recommendedName>
</protein>
<evidence type="ECO:0000256" key="1">
    <source>
        <dbReference type="SAM" id="MobiDB-lite"/>
    </source>
</evidence>
<keyword evidence="2" id="KW-0732">Signal</keyword>
<gene>
    <name evidence="3" type="ORF">CONLIGDRAFT_78991</name>
</gene>
<dbReference type="InterPro" id="IPR036779">
    <property type="entry name" value="LysM_dom_sf"/>
</dbReference>
<organism evidence="3 4">
    <name type="scientific">Coniochaeta ligniaria NRRL 30616</name>
    <dbReference type="NCBI Taxonomy" id="1408157"/>
    <lineage>
        <taxon>Eukaryota</taxon>
        <taxon>Fungi</taxon>
        <taxon>Dikarya</taxon>
        <taxon>Ascomycota</taxon>
        <taxon>Pezizomycotina</taxon>
        <taxon>Sordariomycetes</taxon>
        <taxon>Sordariomycetidae</taxon>
        <taxon>Coniochaetales</taxon>
        <taxon>Coniochaetaceae</taxon>
        <taxon>Coniochaeta</taxon>
    </lineage>
</organism>
<keyword evidence="4" id="KW-1185">Reference proteome</keyword>
<dbReference type="AlphaFoldDB" id="A0A1J7IBG7"/>
<dbReference type="OrthoDB" id="5235551at2759"/>
<evidence type="ECO:0008006" key="5">
    <source>
        <dbReference type="Google" id="ProtNLM"/>
    </source>
</evidence>
<reference evidence="3 4" key="1">
    <citation type="submission" date="2016-10" db="EMBL/GenBank/DDBJ databases">
        <title>Draft genome sequence of Coniochaeta ligniaria NRRL30616, a lignocellulolytic fungus for bioabatement of inhibitors in plant biomass hydrolysates.</title>
        <authorList>
            <consortium name="DOE Joint Genome Institute"/>
            <person name="Jimenez D.J."/>
            <person name="Hector R.E."/>
            <person name="Riley R."/>
            <person name="Sun H."/>
            <person name="Grigoriev I.V."/>
            <person name="Van Elsas J.D."/>
            <person name="Nichols N.N."/>
        </authorList>
    </citation>
    <scope>NUCLEOTIDE SEQUENCE [LARGE SCALE GENOMIC DNA]</scope>
    <source>
        <strain evidence="3 4">NRRL 30616</strain>
    </source>
</reference>
<evidence type="ECO:0000313" key="3">
    <source>
        <dbReference type="EMBL" id="OIW25023.1"/>
    </source>
</evidence>